<evidence type="ECO:0000256" key="6">
    <source>
        <dbReference type="PROSITE-ProRule" id="PRU00339"/>
    </source>
</evidence>
<evidence type="ECO:0000256" key="4">
    <source>
        <dbReference type="ARBA" id="ARBA00022803"/>
    </source>
</evidence>
<evidence type="ECO:0000256" key="2">
    <source>
        <dbReference type="ARBA" id="ARBA00022490"/>
    </source>
</evidence>
<keyword evidence="7" id="KW-0812">Transmembrane</keyword>
<protein>
    <submittedName>
        <fullName evidence="8">Tetratricopeptide repeat family protein</fullName>
    </submittedName>
</protein>
<dbReference type="SMART" id="SM00028">
    <property type="entry name" value="TPR"/>
    <property type="match status" value="3"/>
</dbReference>
<keyword evidence="7" id="KW-1133">Transmembrane helix</keyword>
<comment type="subcellular location">
    <subcellularLocation>
        <location evidence="1">Cytoplasm</location>
    </subcellularLocation>
</comment>
<dbReference type="AlphaFoldDB" id="A0A454CVY0"/>
<sequence>KSKDYEKSISHYKNALTLLEELNYPYGKGLTYLGLGSAYVDSGDLKSAVPHIKNALELGKEYENERLQTESHLAAGFAYLKHRMLKEALEHANAALELANKNSTTALQSKSQLLLSQIFQQQNEYETALSHYREYATLELANRDANNVKAIEALDLTKSEYEYELQLVKIDNERNLKLLELKKLAEQQRAYNFVVFVLLAILLVALFALRKIKMESRLDKLTGSLNRSSIIE</sequence>
<name>A0A454CVY0_VIBHA</name>
<evidence type="ECO:0000256" key="3">
    <source>
        <dbReference type="ARBA" id="ARBA00022737"/>
    </source>
</evidence>
<dbReference type="PANTHER" id="PTHR46630">
    <property type="entry name" value="TETRATRICOPEPTIDE REPEAT PROTEIN 29"/>
    <property type="match status" value="1"/>
</dbReference>
<keyword evidence="7" id="KW-0472">Membrane</keyword>
<dbReference type="InterPro" id="IPR051476">
    <property type="entry name" value="Bac_ResReg_Asp_Phosphatase"/>
</dbReference>
<dbReference type="GO" id="GO:0005737">
    <property type="term" value="C:cytoplasm"/>
    <property type="evidence" value="ECO:0007669"/>
    <property type="project" value="UniProtKB-SubCell"/>
</dbReference>
<dbReference type="Proteomes" id="UP000008367">
    <property type="component" value="Unassembled WGS sequence"/>
</dbReference>
<accession>A0A454CVY0</accession>
<evidence type="ECO:0000256" key="1">
    <source>
        <dbReference type="ARBA" id="ARBA00004496"/>
    </source>
</evidence>
<dbReference type="Pfam" id="PF13181">
    <property type="entry name" value="TPR_8"/>
    <property type="match status" value="1"/>
</dbReference>
<feature type="non-terminal residue" evidence="8">
    <location>
        <position position="1"/>
    </location>
</feature>
<evidence type="ECO:0000313" key="8">
    <source>
        <dbReference type="EMBL" id="EKM30576.1"/>
    </source>
</evidence>
<reference evidence="8 9" key="1">
    <citation type="submission" date="2012-10" db="EMBL/GenBank/DDBJ databases">
        <title>Genome sequence of Vibrio Cholerae HENC-02.</title>
        <authorList>
            <person name="Eppinger M."/>
            <person name="Hasan N.A."/>
            <person name="Sengamalay N."/>
            <person name="Hine E."/>
            <person name="Su Q."/>
            <person name="Daugherty S.C."/>
            <person name="Young S."/>
            <person name="Sadzewicz L."/>
            <person name="Tallon L."/>
            <person name="Cebula T.A."/>
            <person name="Ravel J."/>
            <person name="Colwell R.R."/>
        </authorList>
    </citation>
    <scope>NUCLEOTIDE SEQUENCE [LARGE SCALE GENOMIC DNA]</scope>
    <source>
        <strain evidence="8 9">HENC-02</strain>
    </source>
</reference>
<feature type="transmembrane region" description="Helical" evidence="7">
    <location>
        <begin position="190"/>
        <end position="209"/>
    </location>
</feature>
<dbReference type="SUPFAM" id="SSF48452">
    <property type="entry name" value="TPR-like"/>
    <property type="match status" value="1"/>
</dbReference>
<dbReference type="PANTHER" id="PTHR46630:SF1">
    <property type="entry name" value="TETRATRICOPEPTIDE REPEAT PROTEIN 29"/>
    <property type="match status" value="1"/>
</dbReference>
<dbReference type="InterPro" id="IPR011990">
    <property type="entry name" value="TPR-like_helical_dom_sf"/>
</dbReference>
<dbReference type="EMBL" id="AJSR01001592">
    <property type="protein sequence ID" value="EKM30576.1"/>
    <property type="molecule type" value="Genomic_DNA"/>
</dbReference>
<evidence type="ECO:0000256" key="5">
    <source>
        <dbReference type="ARBA" id="ARBA00038253"/>
    </source>
</evidence>
<keyword evidence="2" id="KW-0963">Cytoplasm</keyword>
<keyword evidence="3" id="KW-0677">Repeat</keyword>
<organism evidence="8 9">
    <name type="scientific">Vibrio harveyi</name>
    <name type="common">Beneckea harveyi</name>
    <dbReference type="NCBI Taxonomy" id="669"/>
    <lineage>
        <taxon>Bacteria</taxon>
        <taxon>Pseudomonadati</taxon>
        <taxon>Pseudomonadota</taxon>
        <taxon>Gammaproteobacteria</taxon>
        <taxon>Vibrionales</taxon>
        <taxon>Vibrionaceae</taxon>
        <taxon>Vibrio</taxon>
    </lineage>
</organism>
<comment type="caution">
    <text evidence="8">The sequence shown here is derived from an EMBL/GenBank/DDBJ whole genome shotgun (WGS) entry which is preliminary data.</text>
</comment>
<comment type="similarity">
    <text evidence="5">Belongs to the Rap family.</text>
</comment>
<dbReference type="InterPro" id="IPR019734">
    <property type="entry name" value="TPR_rpt"/>
</dbReference>
<dbReference type="Gene3D" id="1.25.40.10">
    <property type="entry name" value="Tetratricopeptide repeat domain"/>
    <property type="match status" value="1"/>
</dbReference>
<feature type="non-terminal residue" evidence="8">
    <location>
        <position position="232"/>
    </location>
</feature>
<evidence type="ECO:0000313" key="9">
    <source>
        <dbReference type="Proteomes" id="UP000008367"/>
    </source>
</evidence>
<dbReference type="PROSITE" id="PS50005">
    <property type="entry name" value="TPR"/>
    <property type="match status" value="1"/>
</dbReference>
<keyword evidence="4 6" id="KW-0802">TPR repeat</keyword>
<feature type="repeat" description="TPR" evidence="6">
    <location>
        <begin position="29"/>
        <end position="62"/>
    </location>
</feature>
<gene>
    <name evidence="8" type="ORF">VCHENC02_3703</name>
</gene>
<evidence type="ECO:0000256" key="7">
    <source>
        <dbReference type="SAM" id="Phobius"/>
    </source>
</evidence>
<proteinExistence type="inferred from homology"/>